<sequence>MGSPGLSRVCIPTQGSNFDEDLVSLGLADFKPQEKLADVPNIMKINDVRKYISVVWEAALLSTVLGFVVLAQCHPDLFV</sequence>
<feature type="transmembrane region" description="Helical" evidence="1">
    <location>
        <begin position="51"/>
        <end position="71"/>
    </location>
</feature>
<dbReference type="AlphaFoldDB" id="A0A5C3LYA7"/>
<protein>
    <submittedName>
        <fullName evidence="2">Uncharacterized protein</fullName>
    </submittedName>
</protein>
<evidence type="ECO:0000313" key="2">
    <source>
        <dbReference type="EMBL" id="TFK38239.1"/>
    </source>
</evidence>
<keyword evidence="3" id="KW-1185">Reference proteome</keyword>
<keyword evidence="1" id="KW-0472">Membrane</keyword>
<accession>A0A5C3LYA7</accession>
<evidence type="ECO:0000256" key="1">
    <source>
        <dbReference type="SAM" id="Phobius"/>
    </source>
</evidence>
<dbReference type="Proteomes" id="UP000308652">
    <property type="component" value="Unassembled WGS sequence"/>
</dbReference>
<keyword evidence="1" id="KW-0812">Transmembrane</keyword>
<dbReference type="EMBL" id="ML213604">
    <property type="protein sequence ID" value="TFK38239.1"/>
    <property type="molecule type" value="Genomic_DNA"/>
</dbReference>
<evidence type="ECO:0000313" key="3">
    <source>
        <dbReference type="Proteomes" id="UP000308652"/>
    </source>
</evidence>
<proteinExistence type="predicted"/>
<gene>
    <name evidence="2" type="ORF">BDQ12DRAFT_684213</name>
</gene>
<name>A0A5C3LYA7_9AGAR</name>
<organism evidence="2 3">
    <name type="scientific">Crucibulum laeve</name>
    <dbReference type="NCBI Taxonomy" id="68775"/>
    <lineage>
        <taxon>Eukaryota</taxon>
        <taxon>Fungi</taxon>
        <taxon>Dikarya</taxon>
        <taxon>Basidiomycota</taxon>
        <taxon>Agaricomycotina</taxon>
        <taxon>Agaricomycetes</taxon>
        <taxon>Agaricomycetidae</taxon>
        <taxon>Agaricales</taxon>
        <taxon>Agaricineae</taxon>
        <taxon>Nidulariaceae</taxon>
        <taxon>Crucibulum</taxon>
    </lineage>
</organism>
<keyword evidence="1" id="KW-1133">Transmembrane helix</keyword>
<reference evidence="2 3" key="1">
    <citation type="journal article" date="2019" name="Nat. Ecol. Evol.">
        <title>Megaphylogeny resolves global patterns of mushroom evolution.</title>
        <authorList>
            <person name="Varga T."/>
            <person name="Krizsan K."/>
            <person name="Foldi C."/>
            <person name="Dima B."/>
            <person name="Sanchez-Garcia M."/>
            <person name="Sanchez-Ramirez S."/>
            <person name="Szollosi G.J."/>
            <person name="Szarkandi J.G."/>
            <person name="Papp V."/>
            <person name="Albert L."/>
            <person name="Andreopoulos W."/>
            <person name="Angelini C."/>
            <person name="Antonin V."/>
            <person name="Barry K.W."/>
            <person name="Bougher N.L."/>
            <person name="Buchanan P."/>
            <person name="Buyck B."/>
            <person name="Bense V."/>
            <person name="Catcheside P."/>
            <person name="Chovatia M."/>
            <person name="Cooper J."/>
            <person name="Damon W."/>
            <person name="Desjardin D."/>
            <person name="Finy P."/>
            <person name="Geml J."/>
            <person name="Haridas S."/>
            <person name="Hughes K."/>
            <person name="Justo A."/>
            <person name="Karasinski D."/>
            <person name="Kautmanova I."/>
            <person name="Kiss B."/>
            <person name="Kocsube S."/>
            <person name="Kotiranta H."/>
            <person name="LaButti K.M."/>
            <person name="Lechner B.E."/>
            <person name="Liimatainen K."/>
            <person name="Lipzen A."/>
            <person name="Lukacs Z."/>
            <person name="Mihaltcheva S."/>
            <person name="Morgado L.N."/>
            <person name="Niskanen T."/>
            <person name="Noordeloos M.E."/>
            <person name="Ohm R.A."/>
            <person name="Ortiz-Santana B."/>
            <person name="Ovrebo C."/>
            <person name="Racz N."/>
            <person name="Riley R."/>
            <person name="Savchenko A."/>
            <person name="Shiryaev A."/>
            <person name="Soop K."/>
            <person name="Spirin V."/>
            <person name="Szebenyi C."/>
            <person name="Tomsovsky M."/>
            <person name="Tulloss R.E."/>
            <person name="Uehling J."/>
            <person name="Grigoriev I.V."/>
            <person name="Vagvolgyi C."/>
            <person name="Papp T."/>
            <person name="Martin F.M."/>
            <person name="Miettinen O."/>
            <person name="Hibbett D.S."/>
            <person name="Nagy L.G."/>
        </authorList>
    </citation>
    <scope>NUCLEOTIDE SEQUENCE [LARGE SCALE GENOMIC DNA]</scope>
    <source>
        <strain evidence="2 3">CBS 166.37</strain>
    </source>
</reference>